<dbReference type="PROSITE" id="PS51767">
    <property type="entry name" value="PEPTIDASE_A1"/>
    <property type="match status" value="1"/>
</dbReference>
<dbReference type="SUPFAM" id="SSF50630">
    <property type="entry name" value="Acid proteases"/>
    <property type="match status" value="1"/>
</dbReference>
<dbReference type="InterPro" id="IPR001969">
    <property type="entry name" value="Aspartic_peptidase_AS"/>
</dbReference>
<dbReference type="Proteomes" id="UP001500359">
    <property type="component" value="Unassembled WGS sequence"/>
</dbReference>
<evidence type="ECO:0000259" key="4">
    <source>
        <dbReference type="PROSITE" id="PS51767"/>
    </source>
</evidence>
<dbReference type="InterPro" id="IPR033121">
    <property type="entry name" value="PEPTIDASE_A1"/>
</dbReference>
<keyword evidence="1" id="KW-0378">Hydrolase</keyword>
<dbReference type="PROSITE" id="PS00141">
    <property type="entry name" value="ASP_PROTEASE"/>
    <property type="match status" value="1"/>
</dbReference>
<dbReference type="InterPro" id="IPR034122">
    <property type="entry name" value="Retropepsin-like_bacterial"/>
</dbReference>
<comment type="caution">
    <text evidence="5">The sequence shown here is derived from an EMBL/GenBank/DDBJ whole genome shotgun (WGS) entry which is preliminary data.</text>
</comment>
<dbReference type="Gene3D" id="2.40.70.10">
    <property type="entry name" value="Acid Proteases"/>
    <property type="match status" value="1"/>
</dbReference>
<dbReference type="EMBL" id="BAAAFD010000008">
    <property type="protein sequence ID" value="GAA0858447.1"/>
    <property type="molecule type" value="Genomic_DNA"/>
</dbReference>
<dbReference type="RefSeq" id="WP_343861028.1">
    <property type="nucleotide sequence ID" value="NZ_BAAAFD010000008.1"/>
</dbReference>
<sequence length="385" mass="43499">MKWLICCLLVFLSISISVNLMLWQRLEQPNRPRLIPLSVSDLLNNTENHDDSQRTAYSHSTNRAISGSEEKEQDSEQIDIATARAIFRIKQQIAAGEFGIARQAIQQQLRAQPQNIEYLLLEAYLIKATSNVDQVLAHYYSLLDLPLNTQQRGEVLLTITNLTNDNIEKLKSIRAWDVLATFLEPLWQFDPNRKSIILALAESYARQRQEFLMENVLASLSQHDIEATKIRQIFAAQSSATKLSSNDPQPEKLLQYERAVALTPLGDHFIAPLKLGRRTLNLMIDTGASTTVITGKTFSSLPNTYQRQYIGSFKVNTAGGQVTAPLFQLKQVFLGGFRLDDIAVVVLDMPEFSYADGLLGMNLLRQFDFKIDQQNAELLLNRTAD</sequence>
<dbReference type="PROSITE" id="PS50175">
    <property type="entry name" value="ASP_PROT_RETROV"/>
    <property type="match status" value="1"/>
</dbReference>
<evidence type="ECO:0000313" key="6">
    <source>
        <dbReference type="Proteomes" id="UP001500359"/>
    </source>
</evidence>
<gene>
    <name evidence="5" type="ORF">GCM10009114_28110</name>
</gene>
<evidence type="ECO:0008006" key="7">
    <source>
        <dbReference type="Google" id="ProtNLM"/>
    </source>
</evidence>
<feature type="domain" description="Peptidase A2" evidence="3">
    <location>
        <begin position="280"/>
        <end position="320"/>
    </location>
</feature>
<dbReference type="InterPro" id="IPR001995">
    <property type="entry name" value="Peptidase_A2_cat"/>
</dbReference>
<evidence type="ECO:0000313" key="5">
    <source>
        <dbReference type="EMBL" id="GAA0858447.1"/>
    </source>
</evidence>
<keyword evidence="6" id="KW-1185">Reference proteome</keyword>
<feature type="compositionally biased region" description="Polar residues" evidence="2">
    <location>
        <begin position="54"/>
        <end position="65"/>
    </location>
</feature>
<feature type="domain" description="Peptidase A1" evidence="4">
    <location>
        <begin position="269"/>
        <end position="385"/>
    </location>
</feature>
<evidence type="ECO:0000256" key="2">
    <source>
        <dbReference type="SAM" id="MobiDB-lite"/>
    </source>
</evidence>
<feature type="region of interest" description="Disordered" evidence="2">
    <location>
        <begin position="48"/>
        <end position="74"/>
    </location>
</feature>
<evidence type="ECO:0000259" key="3">
    <source>
        <dbReference type="PROSITE" id="PS50175"/>
    </source>
</evidence>
<evidence type="ECO:0000256" key="1">
    <source>
        <dbReference type="ARBA" id="ARBA00022801"/>
    </source>
</evidence>
<reference evidence="6" key="1">
    <citation type="journal article" date="2019" name="Int. J. Syst. Evol. Microbiol.">
        <title>The Global Catalogue of Microorganisms (GCM) 10K type strain sequencing project: providing services to taxonomists for standard genome sequencing and annotation.</title>
        <authorList>
            <consortium name="The Broad Institute Genomics Platform"/>
            <consortium name="The Broad Institute Genome Sequencing Center for Infectious Disease"/>
            <person name="Wu L."/>
            <person name="Ma J."/>
        </authorList>
    </citation>
    <scope>NUCLEOTIDE SEQUENCE [LARGE SCALE GENOMIC DNA]</scope>
    <source>
        <strain evidence="6">JCM 15896</strain>
    </source>
</reference>
<dbReference type="InterPro" id="IPR021109">
    <property type="entry name" value="Peptidase_aspartic_dom_sf"/>
</dbReference>
<dbReference type="CDD" id="cd05483">
    <property type="entry name" value="retropepsin_like_bacteria"/>
    <property type="match status" value="1"/>
</dbReference>
<name>A0ABP3WZ78_9ALTE</name>
<protein>
    <recommendedName>
        <fullName evidence="7">Peptidase A2 domain-containing protein</fullName>
    </recommendedName>
</protein>
<proteinExistence type="predicted"/>
<organism evidence="5 6">
    <name type="scientific">Aliiglaciecola litoralis</name>
    <dbReference type="NCBI Taxonomy" id="582857"/>
    <lineage>
        <taxon>Bacteria</taxon>
        <taxon>Pseudomonadati</taxon>
        <taxon>Pseudomonadota</taxon>
        <taxon>Gammaproteobacteria</taxon>
        <taxon>Alteromonadales</taxon>
        <taxon>Alteromonadaceae</taxon>
        <taxon>Aliiglaciecola</taxon>
    </lineage>
</organism>
<accession>A0ABP3WZ78</accession>
<dbReference type="Pfam" id="PF13975">
    <property type="entry name" value="gag-asp_proteas"/>
    <property type="match status" value="1"/>
</dbReference>